<dbReference type="EMBL" id="CM042039">
    <property type="protein sequence ID" value="KAI3725300.1"/>
    <property type="molecule type" value="Genomic_DNA"/>
</dbReference>
<evidence type="ECO:0000313" key="1">
    <source>
        <dbReference type="EMBL" id="KAI3725300.1"/>
    </source>
</evidence>
<evidence type="ECO:0000313" key="2">
    <source>
        <dbReference type="Proteomes" id="UP001056120"/>
    </source>
</evidence>
<dbReference type="Proteomes" id="UP001056120">
    <property type="component" value="Linkage Group LG22"/>
</dbReference>
<reference evidence="2" key="1">
    <citation type="journal article" date="2022" name="Mol. Ecol. Resour.">
        <title>The genomes of chicory, endive, great burdock and yacon provide insights into Asteraceae palaeo-polyploidization history and plant inulin production.</title>
        <authorList>
            <person name="Fan W."/>
            <person name="Wang S."/>
            <person name="Wang H."/>
            <person name="Wang A."/>
            <person name="Jiang F."/>
            <person name="Liu H."/>
            <person name="Zhao H."/>
            <person name="Xu D."/>
            <person name="Zhang Y."/>
        </authorList>
    </citation>
    <scope>NUCLEOTIDE SEQUENCE [LARGE SCALE GENOMIC DNA]</scope>
    <source>
        <strain evidence="2">cv. Yunnan</strain>
    </source>
</reference>
<name>A0ACB9BTG8_9ASTR</name>
<proteinExistence type="predicted"/>
<gene>
    <name evidence="1" type="ORF">L1987_65084</name>
</gene>
<comment type="caution">
    <text evidence="1">The sequence shown here is derived from an EMBL/GenBank/DDBJ whole genome shotgun (WGS) entry which is preliminary data.</text>
</comment>
<sequence>MEKPLYPECEEFSLLGFLLELMNVKLGKHDKNDYKTSSDAQSFELDIFRLNGRGIGKKEVHILPSFLMKKAKWFIFNNCQELQPYLEEHLQFLQRQPLESSHFSEMQQSTFPDWFAKGNHTLIYLLYFVIFLLFDFDSLGADPDLALNEAGSFITCCDAFEWETEF</sequence>
<keyword evidence="2" id="KW-1185">Reference proteome</keyword>
<accession>A0ACB9BTG8</accession>
<organism evidence="1 2">
    <name type="scientific">Smallanthus sonchifolius</name>
    <dbReference type="NCBI Taxonomy" id="185202"/>
    <lineage>
        <taxon>Eukaryota</taxon>
        <taxon>Viridiplantae</taxon>
        <taxon>Streptophyta</taxon>
        <taxon>Embryophyta</taxon>
        <taxon>Tracheophyta</taxon>
        <taxon>Spermatophyta</taxon>
        <taxon>Magnoliopsida</taxon>
        <taxon>eudicotyledons</taxon>
        <taxon>Gunneridae</taxon>
        <taxon>Pentapetalae</taxon>
        <taxon>asterids</taxon>
        <taxon>campanulids</taxon>
        <taxon>Asterales</taxon>
        <taxon>Asteraceae</taxon>
        <taxon>Asteroideae</taxon>
        <taxon>Heliantheae alliance</taxon>
        <taxon>Millerieae</taxon>
        <taxon>Smallanthus</taxon>
    </lineage>
</organism>
<reference evidence="1 2" key="2">
    <citation type="journal article" date="2022" name="Mol. Ecol. Resour.">
        <title>The genomes of chicory, endive, great burdock and yacon provide insights into Asteraceae paleo-polyploidization history and plant inulin production.</title>
        <authorList>
            <person name="Fan W."/>
            <person name="Wang S."/>
            <person name="Wang H."/>
            <person name="Wang A."/>
            <person name="Jiang F."/>
            <person name="Liu H."/>
            <person name="Zhao H."/>
            <person name="Xu D."/>
            <person name="Zhang Y."/>
        </authorList>
    </citation>
    <scope>NUCLEOTIDE SEQUENCE [LARGE SCALE GENOMIC DNA]</scope>
    <source>
        <strain evidence="2">cv. Yunnan</strain>
        <tissue evidence="1">Leaves</tissue>
    </source>
</reference>
<protein>
    <submittedName>
        <fullName evidence="1">Uncharacterized protein</fullName>
    </submittedName>
</protein>